<dbReference type="EMBL" id="LR743588">
    <property type="protein sequence ID" value="CAA2613613.1"/>
    <property type="molecule type" value="Genomic_DNA"/>
</dbReference>
<dbReference type="GO" id="GO:0005576">
    <property type="term" value="C:extracellular region"/>
    <property type="evidence" value="ECO:0007669"/>
    <property type="project" value="UniProtKB-SubCell"/>
</dbReference>
<dbReference type="Gene3D" id="2.70.98.10">
    <property type="match status" value="1"/>
</dbReference>
<dbReference type="Gene3D" id="2.60.40.1120">
    <property type="entry name" value="Carboxypeptidase-like, regulatory domain"/>
    <property type="match status" value="1"/>
</dbReference>
<dbReference type="PANTHER" id="PTHR32018:SF2">
    <property type="entry name" value="OS11G0134100 PROTEIN"/>
    <property type="match status" value="1"/>
</dbReference>
<dbReference type="GO" id="GO:0030246">
    <property type="term" value="F:carbohydrate binding"/>
    <property type="evidence" value="ECO:0007669"/>
    <property type="project" value="InterPro"/>
</dbReference>
<dbReference type="Gene3D" id="2.60.120.260">
    <property type="entry name" value="Galactose-binding domain-like"/>
    <property type="match status" value="1"/>
</dbReference>
<feature type="domain" description="Rhamnogalacturonan lyase" evidence="9">
    <location>
        <begin position="443"/>
        <end position="632"/>
    </location>
</feature>
<dbReference type="CDD" id="cd10320">
    <property type="entry name" value="RGL4_N"/>
    <property type="match status" value="1"/>
</dbReference>
<evidence type="ECO:0000256" key="1">
    <source>
        <dbReference type="ARBA" id="ARBA00001324"/>
    </source>
</evidence>
<comment type="similarity">
    <text evidence="3">Belongs to the polysaccharide lyase 4 family.</text>
</comment>
<protein>
    <recommendedName>
        <fullName evidence="4">rhamnogalacturonan endolyase</fullName>
        <ecNumber evidence="4">4.2.2.23</ecNumber>
    </recommendedName>
</protein>
<accession>A0A7I8I7L4</accession>
<dbReference type="InterPro" id="IPR011013">
    <property type="entry name" value="Gal_mutarotase_sf_dom"/>
</dbReference>
<dbReference type="InterPro" id="IPR029413">
    <property type="entry name" value="RG-lyase_II"/>
</dbReference>
<evidence type="ECO:0000256" key="7">
    <source>
        <dbReference type="ARBA" id="ARBA00023239"/>
    </source>
</evidence>
<dbReference type="Pfam" id="PF14683">
    <property type="entry name" value="CBM-like"/>
    <property type="match status" value="1"/>
</dbReference>
<dbReference type="SUPFAM" id="SSF74650">
    <property type="entry name" value="Galactose mutarotase-like"/>
    <property type="match status" value="1"/>
</dbReference>
<reference evidence="11 12" key="1">
    <citation type="submission" date="2019-12" db="EMBL/GenBank/DDBJ databases">
        <authorList>
            <person name="Scholz U."/>
            <person name="Mascher M."/>
            <person name="Fiebig A."/>
        </authorList>
    </citation>
    <scope>NUCLEOTIDE SEQUENCE</scope>
</reference>
<dbReference type="AlphaFoldDB" id="A0A7I8I7L4"/>
<dbReference type="InterPro" id="IPR008979">
    <property type="entry name" value="Galactose-bd-like_sf"/>
</dbReference>
<comment type="subcellular location">
    <subcellularLocation>
        <location evidence="2">Secreted</location>
    </subcellularLocation>
</comment>
<proteinExistence type="inferred from homology"/>
<evidence type="ECO:0000256" key="3">
    <source>
        <dbReference type="ARBA" id="ARBA00010418"/>
    </source>
</evidence>
<sequence length="657" mass="73502">MASPAGVSMKVKGRHRSPVAGGAGQWNRPSHSDEPGGMITGISFNGLNNLMEVLNDESDRGYWSTNWSEPGGSGHFDRIQGTDFRVIVENEEQVELSFSRSWNPSLRGTTVIPLSIDRRIVMFRGLSGFYTTPSSSSRKTPDFDLAEARAVFKLRKDKFHYMAMADNRQRIMPMPEDRLPPRGRALAYPEAVRLDDPIDSDLRGEVDDKYQYSCENKDNRVHGWICADPQTGFWQITPSNEFRTGGPLKQDLTSHVGPINLAHPLRGGDLDLKFREGELWKKVFGPVFIYLNSTPRRGTDPLYLWEDAKSQAQVEEESWPYSFPASEDFHKREERGSVGGRLLVRDSFLDDVDVAANSAHIGLAPPGEAGSWQRESKGYQFWARTGIDGYFTIGDVRAGEYGLYAWVPGVLGDFKLAETVTITARGHVEVGDVVFEPPRDGPTLWEIGVPDRSAAEFSVPDPNPSYVNKLYAGHPDRFRQYGLWERYAELYPEGDLVYRVGASDYTKDWFYAHVTRKTGDGYKSTTWQIKFTMDRGAAQPGGGGPYKLRIALASAKSAELQGERPRASPPHFTTGVIGGDNSIARHGIHGLYWLFNVNVEREWLVEGENTVFLTQARASSPFQGLMYDYLRLEAPSSPSPSPPPLSLTLFNMPSSFF</sequence>
<name>A0A7I8I7L4_SPIIN</name>
<comment type="catalytic activity">
    <reaction evidence="1">
        <text>Endotype eliminative cleavage of L-alpha-rhamnopyranosyl-(1-&gt;4)-alpha-D-galactopyranosyluronic acid bonds of rhamnogalacturonan I domains in ramified hairy regions of pectin leaving L-rhamnopyranose at the reducing end and 4-deoxy-4,5-unsaturated D-galactopyranosyluronic acid at the non-reducing end.</text>
        <dbReference type="EC" id="4.2.2.23"/>
    </reaction>
</comment>
<dbReference type="PANTHER" id="PTHR32018">
    <property type="entry name" value="RHAMNOGALACTURONATE LYASE FAMILY PROTEIN"/>
    <property type="match status" value="1"/>
</dbReference>
<evidence type="ECO:0000313" key="12">
    <source>
        <dbReference type="Proteomes" id="UP001189122"/>
    </source>
</evidence>
<dbReference type="InterPro" id="IPR051850">
    <property type="entry name" value="Polysacch_Lyase_4"/>
</dbReference>
<dbReference type="InterPro" id="IPR010325">
    <property type="entry name" value="Rhamnogal_lyase"/>
</dbReference>
<dbReference type="GO" id="GO:0005975">
    <property type="term" value="P:carbohydrate metabolic process"/>
    <property type="evidence" value="ECO:0007669"/>
    <property type="project" value="InterPro"/>
</dbReference>
<dbReference type="InterPro" id="IPR013784">
    <property type="entry name" value="Carb-bd-like_fold"/>
</dbReference>
<feature type="region of interest" description="Disordered" evidence="8">
    <location>
        <begin position="1"/>
        <end position="35"/>
    </location>
</feature>
<keyword evidence="12" id="KW-1185">Reference proteome</keyword>
<dbReference type="Proteomes" id="UP001189122">
    <property type="component" value="Unassembled WGS sequence"/>
</dbReference>
<dbReference type="SUPFAM" id="SSF49452">
    <property type="entry name" value="Starch-binding domain-like"/>
    <property type="match status" value="1"/>
</dbReference>
<keyword evidence="5" id="KW-0964">Secreted</keyword>
<organism evidence="11">
    <name type="scientific">Spirodela intermedia</name>
    <name type="common">Intermediate duckweed</name>
    <dbReference type="NCBI Taxonomy" id="51605"/>
    <lineage>
        <taxon>Eukaryota</taxon>
        <taxon>Viridiplantae</taxon>
        <taxon>Streptophyta</taxon>
        <taxon>Embryophyta</taxon>
        <taxon>Tracheophyta</taxon>
        <taxon>Spermatophyta</taxon>
        <taxon>Magnoliopsida</taxon>
        <taxon>Liliopsida</taxon>
        <taxon>Araceae</taxon>
        <taxon>Lemnoideae</taxon>
        <taxon>Spirodela</taxon>
    </lineage>
</organism>
<evidence type="ECO:0000259" key="10">
    <source>
        <dbReference type="Pfam" id="PF14686"/>
    </source>
</evidence>
<evidence type="ECO:0000256" key="5">
    <source>
        <dbReference type="ARBA" id="ARBA00022525"/>
    </source>
</evidence>
<dbReference type="InterPro" id="IPR014718">
    <property type="entry name" value="GH-type_carb-bd"/>
</dbReference>
<gene>
    <name evidence="11" type="ORF">SI7747_01000018</name>
</gene>
<dbReference type="SUPFAM" id="SSF49785">
    <property type="entry name" value="Galactose-binding domain-like"/>
    <property type="match status" value="1"/>
</dbReference>
<evidence type="ECO:0000256" key="4">
    <source>
        <dbReference type="ARBA" id="ARBA00012437"/>
    </source>
</evidence>
<keyword evidence="6" id="KW-0732">Signal</keyword>
<evidence type="ECO:0000259" key="9">
    <source>
        <dbReference type="Pfam" id="PF14683"/>
    </source>
</evidence>
<dbReference type="Pfam" id="PF14686">
    <property type="entry name" value="fn3_3"/>
    <property type="match status" value="1"/>
</dbReference>
<evidence type="ECO:0000256" key="8">
    <source>
        <dbReference type="SAM" id="MobiDB-lite"/>
    </source>
</evidence>
<dbReference type="EMBL" id="CACRZD030000001">
    <property type="protein sequence ID" value="CAA6653428.1"/>
    <property type="molecule type" value="Genomic_DNA"/>
</dbReference>
<keyword evidence="7" id="KW-0456">Lyase</keyword>
<dbReference type="CDD" id="cd10317">
    <property type="entry name" value="RGL4_C"/>
    <property type="match status" value="1"/>
</dbReference>
<evidence type="ECO:0000256" key="2">
    <source>
        <dbReference type="ARBA" id="ARBA00004613"/>
    </source>
</evidence>
<dbReference type="InterPro" id="IPR029411">
    <property type="entry name" value="RG-lyase_III"/>
</dbReference>
<dbReference type="GO" id="GO:0102210">
    <property type="term" value="F:rhamnogalacturonan endolyase activity"/>
    <property type="evidence" value="ECO:0007669"/>
    <property type="project" value="UniProtKB-EC"/>
</dbReference>
<evidence type="ECO:0000256" key="6">
    <source>
        <dbReference type="ARBA" id="ARBA00022729"/>
    </source>
</evidence>
<dbReference type="Pfam" id="PF06045">
    <property type="entry name" value="Rhamnogal_lyase"/>
    <property type="match status" value="1"/>
</dbReference>
<dbReference type="CDD" id="cd10316">
    <property type="entry name" value="RGL4_M"/>
    <property type="match status" value="1"/>
</dbReference>
<dbReference type="EC" id="4.2.2.23" evidence="4"/>
<evidence type="ECO:0000313" key="11">
    <source>
        <dbReference type="EMBL" id="CAA2613613.1"/>
    </source>
</evidence>
<feature type="domain" description="Rhamnogalacturonan lyase" evidence="10">
    <location>
        <begin position="357"/>
        <end position="427"/>
    </location>
</feature>